<dbReference type="GeneID" id="115827827"/>
<evidence type="ECO:0000256" key="2">
    <source>
        <dbReference type="RuleBase" id="RU003616"/>
    </source>
</evidence>
<dbReference type="Gene3D" id="2.60.40.790">
    <property type="match status" value="1"/>
</dbReference>
<dbReference type="PROSITE" id="PS01031">
    <property type="entry name" value="SHSP"/>
    <property type="match status" value="1"/>
</dbReference>
<accession>A0A6J2WTK9</accession>
<evidence type="ECO:0000313" key="6">
    <source>
        <dbReference type="RefSeq" id="XP_030647594.1"/>
    </source>
</evidence>
<dbReference type="OrthoDB" id="1431247at2759"/>
<dbReference type="SUPFAM" id="SSF49764">
    <property type="entry name" value="HSP20-like chaperones"/>
    <property type="match status" value="1"/>
</dbReference>
<dbReference type="GO" id="GO:0009408">
    <property type="term" value="P:response to heat"/>
    <property type="evidence" value="ECO:0007669"/>
    <property type="project" value="TreeGrafter"/>
</dbReference>
<reference evidence="6" key="1">
    <citation type="submission" date="2025-08" db="UniProtKB">
        <authorList>
            <consortium name="RefSeq"/>
        </authorList>
    </citation>
    <scope>IDENTIFICATION</scope>
</reference>
<dbReference type="GO" id="GO:0042026">
    <property type="term" value="P:protein refolding"/>
    <property type="evidence" value="ECO:0007669"/>
    <property type="project" value="TreeGrafter"/>
</dbReference>
<sequence length="357" mass="38976">MVDSACRPQYSRDATWYPLTNWCQPSLLFSQHFGMPPFLEPGDFNWLAGIFRRVGASSWPGYMRVPRFATVTQVPLELTPKVERELSGGVSQVRADEYKWKITLDVNHFAPTDISIRTQDGFLEIEGKHEERGDEHGYITRCFTRKYKLPIGIATESIRSTVTGDGILIVEAPLPTAPSPANIIIPVQVEKETSSAEGGRIDVPGSEENVVRETVSEEQPGAAMEASQSTGSEETKPEEEGGVMGGGPADVQTATRKESEEKPEPSISATISGTEEGLGIREKKEEDVEREPSPEAAQVPATPPAEEVSAGKPDVGGETAARAEEAQPGLSQSLQQQEEYSPQQQLPVEQEQVEETK</sequence>
<dbReference type="GO" id="GO:0051082">
    <property type="term" value="F:unfolded protein binding"/>
    <property type="evidence" value="ECO:0007669"/>
    <property type="project" value="TreeGrafter"/>
</dbReference>
<feature type="compositionally biased region" description="Low complexity" evidence="3">
    <location>
        <begin position="327"/>
        <end position="350"/>
    </location>
</feature>
<dbReference type="PANTHER" id="PTHR45640:SF7">
    <property type="entry name" value="HEAT SHOCK PROTEIN BETA-1"/>
    <property type="match status" value="1"/>
</dbReference>
<feature type="region of interest" description="Disordered" evidence="3">
    <location>
        <begin position="194"/>
        <end position="357"/>
    </location>
</feature>
<gene>
    <name evidence="6" type="primary">LOC115827827</name>
</gene>
<dbReference type="InParanoid" id="A0A6J2WTK9"/>
<proteinExistence type="inferred from homology"/>
<keyword evidence="5" id="KW-1185">Reference proteome</keyword>
<organism evidence="5 6">
    <name type="scientific">Chanos chanos</name>
    <name type="common">Milkfish</name>
    <name type="synonym">Mugil chanos</name>
    <dbReference type="NCBI Taxonomy" id="29144"/>
    <lineage>
        <taxon>Eukaryota</taxon>
        <taxon>Metazoa</taxon>
        <taxon>Chordata</taxon>
        <taxon>Craniata</taxon>
        <taxon>Vertebrata</taxon>
        <taxon>Euteleostomi</taxon>
        <taxon>Actinopterygii</taxon>
        <taxon>Neopterygii</taxon>
        <taxon>Teleostei</taxon>
        <taxon>Ostariophysi</taxon>
        <taxon>Gonorynchiformes</taxon>
        <taxon>Chanidae</taxon>
        <taxon>Chanos</taxon>
    </lineage>
</organism>
<dbReference type="RefSeq" id="XP_030647594.1">
    <property type="nucleotide sequence ID" value="XM_030791734.1"/>
</dbReference>
<evidence type="ECO:0000313" key="5">
    <source>
        <dbReference type="Proteomes" id="UP000504632"/>
    </source>
</evidence>
<dbReference type="GO" id="GO:0005737">
    <property type="term" value="C:cytoplasm"/>
    <property type="evidence" value="ECO:0007669"/>
    <property type="project" value="TreeGrafter"/>
</dbReference>
<dbReference type="GO" id="GO:0005634">
    <property type="term" value="C:nucleus"/>
    <property type="evidence" value="ECO:0007669"/>
    <property type="project" value="TreeGrafter"/>
</dbReference>
<dbReference type="AlphaFoldDB" id="A0A6J2WTK9"/>
<evidence type="ECO:0000256" key="1">
    <source>
        <dbReference type="PROSITE-ProRule" id="PRU00285"/>
    </source>
</evidence>
<dbReference type="InterPro" id="IPR008978">
    <property type="entry name" value="HSP20-like_chaperone"/>
</dbReference>
<dbReference type="PRINTS" id="PR00299">
    <property type="entry name" value="ACRYSTALLIN"/>
</dbReference>
<dbReference type="InterPro" id="IPR002068">
    <property type="entry name" value="A-crystallin/Hsp20_dom"/>
</dbReference>
<protein>
    <submittedName>
        <fullName evidence="6">Heat shock protein beta-1</fullName>
    </submittedName>
</protein>
<evidence type="ECO:0000259" key="4">
    <source>
        <dbReference type="PROSITE" id="PS01031"/>
    </source>
</evidence>
<dbReference type="Pfam" id="PF00011">
    <property type="entry name" value="HSP20"/>
    <property type="match status" value="1"/>
</dbReference>
<evidence type="ECO:0000256" key="3">
    <source>
        <dbReference type="SAM" id="MobiDB-lite"/>
    </source>
</evidence>
<dbReference type="PANTHER" id="PTHR45640">
    <property type="entry name" value="HEAT SHOCK PROTEIN HSP-12.2-RELATED"/>
    <property type="match status" value="1"/>
</dbReference>
<name>A0A6J2WTK9_CHACN</name>
<dbReference type="GO" id="GO:0043066">
    <property type="term" value="P:negative regulation of apoptotic process"/>
    <property type="evidence" value="ECO:0007669"/>
    <property type="project" value="TreeGrafter"/>
</dbReference>
<dbReference type="Proteomes" id="UP000504632">
    <property type="component" value="Chromosome 14"/>
</dbReference>
<comment type="similarity">
    <text evidence="1 2">Belongs to the small heat shock protein (HSP20) family.</text>
</comment>
<keyword evidence="6" id="KW-0346">Stress response</keyword>
<feature type="domain" description="SHSP" evidence="4">
    <location>
        <begin position="81"/>
        <end position="190"/>
    </location>
</feature>
<dbReference type="InterPro" id="IPR001436">
    <property type="entry name" value="Alpha-crystallin/sHSP_animal"/>
</dbReference>
<feature type="compositionally biased region" description="Basic and acidic residues" evidence="3">
    <location>
        <begin position="255"/>
        <end position="264"/>
    </location>
</feature>
<feature type="compositionally biased region" description="Basic and acidic residues" evidence="3">
    <location>
        <begin position="278"/>
        <end position="293"/>
    </location>
</feature>